<accession>A0A815WS48</accession>
<keyword evidence="14" id="KW-1185">Reference proteome</keyword>
<evidence type="ECO:0000256" key="6">
    <source>
        <dbReference type="ARBA" id="ARBA00023170"/>
    </source>
</evidence>
<evidence type="ECO:0000256" key="8">
    <source>
        <dbReference type="SAM" id="Phobius"/>
    </source>
</evidence>
<evidence type="ECO:0000259" key="9">
    <source>
        <dbReference type="PROSITE" id="PS50262"/>
    </source>
</evidence>
<dbReference type="Gene3D" id="1.20.1070.10">
    <property type="entry name" value="Rhodopsin 7-helix transmembrane proteins"/>
    <property type="match status" value="1"/>
</dbReference>
<evidence type="ECO:0000256" key="5">
    <source>
        <dbReference type="ARBA" id="ARBA00023136"/>
    </source>
</evidence>
<dbReference type="Proteomes" id="UP000677228">
    <property type="component" value="Unassembled WGS sequence"/>
</dbReference>
<keyword evidence="6" id="KW-0675">Receptor</keyword>
<evidence type="ECO:0000256" key="2">
    <source>
        <dbReference type="ARBA" id="ARBA00022692"/>
    </source>
</evidence>
<protein>
    <recommendedName>
        <fullName evidence="9">G-protein coupled receptors family 1 profile domain-containing protein</fullName>
    </recommendedName>
</protein>
<keyword evidence="7" id="KW-0807">Transducer</keyword>
<feature type="transmembrane region" description="Helical" evidence="8">
    <location>
        <begin position="167"/>
        <end position="191"/>
    </location>
</feature>
<dbReference type="GO" id="GO:0005886">
    <property type="term" value="C:plasma membrane"/>
    <property type="evidence" value="ECO:0007669"/>
    <property type="project" value="TreeGrafter"/>
</dbReference>
<dbReference type="EMBL" id="CAJOBC010092613">
    <property type="protein sequence ID" value="CAF4410557.1"/>
    <property type="molecule type" value="Genomic_DNA"/>
</dbReference>
<proteinExistence type="predicted"/>
<evidence type="ECO:0000313" key="10">
    <source>
        <dbReference type="EMBL" id="CAF1260658.1"/>
    </source>
</evidence>
<dbReference type="Proteomes" id="UP000682733">
    <property type="component" value="Unassembled WGS sequence"/>
</dbReference>
<feature type="transmembrane region" description="Helical" evidence="8">
    <location>
        <begin position="126"/>
        <end position="147"/>
    </location>
</feature>
<dbReference type="Proteomes" id="UP000681722">
    <property type="component" value="Unassembled WGS sequence"/>
</dbReference>
<dbReference type="SUPFAM" id="SSF81321">
    <property type="entry name" value="Family A G protein-coupled receptor-like"/>
    <property type="match status" value="1"/>
</dbReference>
<gene>
    <name evidence="11" type="ORF">GPM918_LOCUS39123</name>
    <name evidence="10" type="ORF">OVA965_LOCUS26714</name>
    <name evidence="13" type="ORF">SRO942_LOCUS39979</name>
    <name evidence="12" type="ORF">TMI583_LOCUS27455</name>
</gene>
<evidence type="ECO:0000313" key="13">
    <source>
        <dbReference type="EMBL" id="CAF4410557.1"/>
    </source>
</evidence>
<feature type="transmembrane region" description="Helical" evidence="8">
    <location>
        <begin position="12"/>
        <end position="33"/>
    </location>
</feature>
<evidence type="ECO:0000256" key="3">
    <source>
        <dbReference type="ARBA" id="ARBA00022989"/>
    </source>
</evidence>
<keyword evidence="5 8" id="KW-0472">Membrane</keyword>
<dbReference type="PANTHER" id="PTHR24243:SF233">
    <property type="entry name" value="THYROTROPIN-RELEASING HORMONE RECEPTOR"/>
    <property type="match status" value="1"/>
</dbReference>
<evidence type="ECO:0000313" key="12">
    <source>
        <dbReference type="EMBL" id="CAF4067292.1"/>
    </source>
</evidence>
<keyword evidence="4" id="KW-0297">G-protein coupled receptor</keyword>
<reference evidence="11" key="1">
    <citation type="submission" date="2021-02" db="EMBL/GenBank/DDBJ databases">
        <authorList>
            <person name="Nowell W R."/>
        </authorList>
    </citation>
    <scope>NUCLEOTIDE SEQUENCE</scope>
</reference>
<dbReference type="PANTHER" id="PTHR24243">
    <property type="entry name" value="G-PROTEIN COUPLED RECEPTOR"/>
    <property type="match status" value="1"/>
</dbReference>
<dbReference type="EMBL" id="CAJOBA010038814">
    <property type="protein sequence ID" value="CAF4067292.1"/>
    <property type="molecule type" value="Genomic_DNA"/>
</dbReference>
<comment type="caution">
    <text evidence="11">The sequence shown here is derived from an EMBL/GenBank/DDBJ whole genome shotgun (WGS) entry which is preliminary data.</text>
</comment>
<evidence type="ECO:0000256" key="1">
    <source>
        <dbReference type="ARBA" id="ARBA00004141"/>
    </source>
</evidence>
<comment type="subcellular location">
    <subcellularLocation>
        <location evidence="1">Membrane</location>
        <topology evidence="1">Multi-pass membrane protein</topology>
    </subcellularLocation>
</comment>
<feature type="transmembrane region" description="Helical" evidence="8">
    <location>
        <begin position="87"/>
        <end position="106"/>
    </location>
</feature>
<name>A0A815WS48_9BILA</name>
<keyword evidence="2 8" id="KW-0812">Transmembrane</keyword>
<feature type="transmembrane region" description="Helical" evidence="8">
    <location>
        <begin position="219"/>
        <end position="241"/>
    </location>
</feature>
<dbReference type="InterPro" id="IPR017452">
    <property type="entry name" value="GPCR_Rhodpsn_7TM"/>
</dbReference>
<dbReference type="Proteomes" id="UP000663829">
    <property type="component" value="Unassembled WGS sequence"/>
</dbReference>
<feature type="transmembrane region" description="Helical" evidence="8">
    <location>
        <begin position="261"/>
        <end position="283"/>
    </location>
</feature>
<evidence type="ECO:0000313" key="11">
    <source>
        <dbReference type="EMBL" id="CAF1549620.1"/>
    </source>
</evidence>
<keyword evidence="3 8" id="KW-1133">Transmembrane helix</keyword>
<dbReference type="EMBL" id="CAJNOQ010026941">
    <property type="protein sequence ID" value="CAF1549620.1"/>
    <property type="molecule type" value="Genomic_DNA"/>
</dbReference>
<dbReference type="OrthoDB" id="10036134at2759"/>
<dbReference type="PROSITE" id="PS50262">
    <property type="entry name" value="G_PROTEIN_RECEP_F1_2"/>
    <property type="match status" value="1"/>
</dbReference>
<organism evidence="11 14">
    <name type="scientific">Didymodactylos carnosus</name>
    <dbReference type="NCBI Taxonomy" id="1234261"/>
    <lineage>
        <taxon>Eukaryota</taxon>
        <taxon>Metazoa</taxon>
        <taxon>Spiralia</taxon>
        <taxon>Gnathifera</taxon>
        <taxon>Rotifera</taxon>
        <taxon>Eurotatoria</taxon>
        <taxon>Bdelloidea</taxon>
        <taxon>Philodinida</taxon>
        <taxon>Philodinidae</taxon>
        <taxon>Didymodactylos</taxon>
    </lineage>
</organism>
<evidence type="ECO:0000256" key="7">
    <source>
        <dbReference type="ARBA" id="ARBA00023224"/>
    </source>
</evidence>
<evidence type="ECO:0000313" key="14">
    <source>
        <dbReference type="Proteomes" id="UP000663829"/>
    </source>
</evidence>
<sequence length="335" mass="38805">MDADLVIQQMSRYGMISLLLIGDLGTIFNCLIFRQPALKSNPCSMYFLASSVSQLFSFNFGLLTRILSFGFTIDPSNTSLFYCKLRSYLSILVPLFPRFYILLACLDRWANSSSSAHLRKWSSVKIARRMILCNFLFWLLTSVHLLIFNSIVQNKCQNVPGFYPTFYSFYVLIVPGLGPIAGMLILGLLTLKNVKTNRRRIHPLRAGERPRMKQKDLQLCQMLLFQVLINVLLNLPSPLYLIYSTFSTGYKSPQRLAIEKLMSYLVLFLVYLGYTLSFFLYTLSSRTYRHEFVRLFKQLKHTLSRQRPLPPARYQNVHSNVVYTIRTQTTTIRTS</sequence>
<dbReference type="AlphaFoldDB" id="A0A815WS48"/>
<feature type="domain" description="G-protein coupled receptors family 1 profile" evidence="9">
    <location>
        <begin position="25"/>
        <end position="281"/>
    </location>
</feature>
<dbReference type="GO" id="GO:0004930">
    <property type="term" value="F:G protein-coupled receptor activity"/>
    <property type="evidence" value="ECO:0007669"/>
    <property type="project" value="UniProtKB-KW"/>
</dbReference>
<evidence type="ECO:0000256" key="4">
    <source>
        <dbReference type="ARBA" id="ARBA00023040"/>
    </source>
</evidence>
<feature type="transmembrane region" description="Helical" evidence="8">
    <location>
        <begin position="45"/>
        <end position="67"/>
    </location>
</feature>
<dbReference type="EMBL" id="CAJNOK010017258">
    <property type="protein sequence ID" value="CAF1260658.1"/>
    <property type="molecule type" value="Genomic_DNA"/>
</dbReference>